<evidence type="ECO:0000313" key="18">
    <source>
        <dbReference type="EMBL" id="MBJ7537749.1"/>
    </source>
</evidence>
<dbReference type="Pfam" id="PF08411">
    <property type="entry name" value="ExoI_SH3"/>
    <property type="match status" value="1"/>
</dbReference>
<sequence length="483" mass="55269">MTSSVPTSFFWFDFETTGTDPARDRPMQFAGIRTDLDFNPIGEPIMLYCRLAEDVLPQPEACLLTGISPQDANREGLCEAEFMQAVEAELSLPGTCALGYNSIRFDDEVVRYGFYRNFIDPYAREWQNNCSRWDIIDLVRMAYAMRPDGIVWPKGEDGQVSMKLEALTKANDIAHEQAHDALSDVYGTIEIAKLIRAKHPKLFDYYLKMRQKHELQQFIDVVRLKPFLHISGMFGQARKYAAFVVPIAPHPTNKNGVIVYDLMADAQPLVDLSVDEIRHRVFTRQDELGDMQRLPLKVIHYNKSPAVAPATFLKDVAVVKRLELDGEVCRHNLAIIKRQAGLAAKLSDVFMQAERPILKDPDLMLYAGGFFSREDKARMETIRTTPANALSELEMSFDDRRLPEMLMRYIGRNYPDQLSEQQRVEWEEYRQLRLLEQDGGGSIEMNSYFERLNQIAQTPDLSASKRAMLQDLADYAQSIYPIG</sequence>
<feature type="binding site" evidence="15">
    <location>
        <position position="15"/>
    </location>
    <ligand>
        <name>Mg(2+)</name>
        <dbReference type="ChEBI" id="CHEBI:18420"/>
        <label>2</label>
    </ligand>
</feature>
<dbReference type="Gene3D" id="3.30.420.10">
    <property type="entry name" value="Ribonuclease H-like superfamily/Ribonuclease H"/>
    <property type="match status" value="1"/>
</dbReference>
<dbReference type="GO" id="GO:0006281">
    <property type="term" value="P:DNA repair"/>
    <property type="evidence" value="ECO:0007669"/>
    <property type="project" value="UniProtKB-KW"/>
</dbReference>
<evidence type="ECO:0000256" key="7">
    <source>
        <dbReference type="ARBA" id="ARBA00022801"/>
    </source>
</evidence>
<accession>A0A934JPJ9</accession>
<keyword evidence="19" id="KW-1185">Reference proteome</keyword>
<evidence type="ECO:0000259" key="17">
    <source>
        <dbReference type="PROSITE" id="PS51785"/>
    </source>
</evidence>
<dbReference type="AlphaFoldDB" id="A0A934JPJ9"/>
<feature type="binding site" evidence="14">
    <location>
        <position position="15"/>
    </location>
    <ligand>
        <name>substrate</name>
    </ligand>
</feature>
<keyword evidence="4 13" id="KW-0540">Nuclease</keyword>
<evidence type="ECO:0000259" key="16">
    <source>
        <dbReference type="PROSITE" id="PS51784"/>
    </source>
</evidence>
<evidence type="ECO:0000256" key="3">
    <source>
        <dbReference type="ARBA" id="ARBA00019900"/>
    </source>
</evidence>
<feature type="domain" description="ExoI C-terminal" evidence="17">
    <location>
        <begin position="356"/>
        <end position="480"/>
    </location>
</feature>
<evidence type="ECO:0000256" key="4">
    <source>
        <dbReference type="ARBA" id="ARBA00022722"/>
    </source>
</evidence>
<evidence type="ECO:0000256" key="13">
    <source>
        <dbReference type="PIRNR" id="PIRNR000977"/>
    </source>
</evidence>
<evidence type="ECO:0000256" key="15">
    <source>
        <dbReference type="PIRSR" id="PIRSR000977-2"/>
    </source>
</evidence>
<proteinExistence type="predicted"/>
<dbReference type="InterPro" id="IPR034747">
    <property type="entry name" value="EXOI_SH3"/>
</dbReference>
<evidence type="ECO:0000256" key="2">
    <source>
        <dbReference type="ARBA" id="ARBA00012108"/>
    </source>
</evidence>
<dbReference type="EC" id="3.1.11.1" evidence="2 13"/>
<dbReference type="InterPro" id="IPR038649">
    <property type="entry name" value="EXOI_SH3_sf"/>
</dbReference>
<dbReference type="Gene3D" id="1.10.287.1240">
    <property type="match status" value="1"/>
</dbReference>
<keyword evidence="6 13" id="KW-0227">DNA damage</keyword>
<dbReference type="Proteomes" id="UP000628710">
    <property type="component" value="Unassembled WGS sequence"/>
</dbReference>
<dbReference type="GO" id="GO:0046872">
    <property type="term" value="F:metal ion binding"/>
    <property type="evidence" value="ECO:0007669"/>
    <property type="project" value="UniProtKB-KW"/>
</dbReference>
<feature type="binding site" evidence="15">
    <location>
        <position position="184"/>
    </location>
    <ligand>
        <name>Mg(2+)</name>
        <dbReference type="ChEBI" id="CHEBI:18420"/>
        <label>2</label>
    </ligand>
</feature>
<evidence type="ECO:0000313" key="19">
    <source>
        <dbReference type="Proteomes" id="UP000628710"/>
    </source>
</evidence>
<evidence type="ECO:0000256" key="10">
    <source>
        <dbReference type="ARBA" id="ARBA00023125"/>
    </source>
</evidence>
<evidence type="ECO:0000256" key="1">
    <source>
        <dbReference type="ARBA" id="ARBA00000563"/>
    </source>
</evidence>
<evidence type="ECO:0000256" key="9">
    <source>
        <dbReference type="ARBA" id="ARBA00022842"/>
    </source>
</evidence>
<dbReference type="FunFam" id="3.30.420.10:FF:000033">
    <property type="entry name" value="Exodeoxyribonuclease I"/>
    <property type="match status" value="1"/>
</dbReference>
<keyword evidence="10" id="KW-0238">DNA-binding</keyword>
<dbReference type="NCBIfam" id="NF008746">
    <property type="entry name" value="PRK11779.1"/>
    <property type="match status" value="1"/>
</dbReference>
<gene>
    <name evidence="18" type="primary">sbcB</name>
    <name evidence="18" type="ORF">I8J31_08705</name>
</gene>
<dbReference type="GO" id="GO:0003677">
    <property type="term" value="F:DNA binding"/>
    <property type="evidence" value="ECO:0007669"/>
    <property type="project" value="UniProtKB-KW"/>
</dbReference>
<evidence type="ECO:0000256" key="6">
    <source>
        <dbReference type="ARBA" id="ARBA00022763"/>
    </source>
</evidence>
<evidence type="ECO:0000256" key="11">
    <source>
        <dbReference type="ARBA" id="ARBA00023204"/>
    </source>
</evidence>
<dbReference type="InterPro" id="IPR012337">
    <property type="entry name" value="RNaseH-like_sf"/>
</dbReference>
<dbReference type="InterPro" id="IPR013620">
    <property type="entry name" value="Exonuc_1_SH3"/>
</dbReference>
<keyword evidence="5 15" id="KW-0479">Metal-binding</keyword>
<keyword evidence="7 13" id="KW-0378">Hydrolase</keyword>
<dbReference type="InterPro" id="IPR023607">
    <property type="entry name" value="Exodeoxyribonuclease_I"/>
</dbReference>
<protein>
    <recommendedName>
        <fullName evidence="3 13">Exodeoxyribonuclease I</fullName>
        <ecNumber evidence="2 13">3.1.11.1</ecNumber>
    </recommendedName>
</protein>
<dbReference type="PROSITE" id="PS51785">
    <property type="entry name" value="EXOI_C"/>
    <property type="match status" value="1"/>
</dbReference>
<dbReference type="InterPro" id="IPR058561">
    <property type="entry name" value="Exonuc_1_C"/>
</dbReference>
<comment type="subunit">
    <text evidence="12">Monomer. Interacts with ssb (via C-terminus); this interaction stimulates the exonuclease activity by recruiting the enzyme to its substrate.</text>
</comment>
<dbReference type="EMBL" id="JAEMNX010000008">
    <property type="protein sequence ID" value="MBJ7537749.1"/>
    <property type="molecule type" value="Genomic_DNA"/>
</dbReference>
<dbReference type="Gene3D" id="1.20.1280.70">
    <property type="entry name" value="Exonuclease ExoI, domain 3"/>
    <property type="match status" value="1"/>
</dbReference>
<evidence type="ECO:0000256" key="5">
    <source>
        <dbReference type="ARBA" id="ARBA00022723"/>
    </source>
</evidence>
<evidence type="ECO:0000256" key="14">
    <source>
        <dbReference type="PIRSR" id="PIRSR000977-1"/>
    </source>
</evidence>
<evidence type="ECO:0000256" key="12">
    <source>
        <dbReference type="ARBA" id="ARBA00046792"/>
    </source>
</evidence>
<dbReference type="Gene3D" id="3.30.1520.20">
    <property type="entry name" value="Exonuclease ExoI, domain 2"/>
    <property type="match status" value="1"/>
</dbReference>
<dbReference type="GO" id="GO:0008310">
    <property type="term" value="F:single-stranded DNA 3'-5' DNA exonuclease activity"/>
    <property type="evidence" value="ECO:0007669"/>
    <property type="project" value="UniProtKB-EC"/>
</dbReference>
<comment type="cofactor">
    <cofactor evidence="15">
        <name>Mg(2+)</name>
        <dbReference type="ChEBI" id="CHEBI:18420"/>
    </cofactor>
    <text evidence="15">Binds 2 Mg(2+) ions per monomer.</text>
</comment>
<name>A0A934JPJ9_9GAMM</name>
<feature type="binding site" evidence="14">
    <location>
        <position position="163"/>
    </location>
    <ligand>
        <name>substrate</name>
    </ligand>
</feature>
<keyword evidence="11 13" id="KW-0234">DNA repair</keyword>
<organism evidence="18 19">
    <name type="scientific">Marinomonas transparens</name>
    <dbReference type="NCBI Taxonomy" id="2795388"/>
    <lineage>
        <taxon>Bacteria</taxon>
        <taxon>Pseudomonadati</taxon>
        <taxon>Pseudomonadota</taxon>
        <taxon>Gammaproteobacteria</taxon>
        <taxon>Oceanospirillales</taxon>
        <taxon>Oceanospirillaceae</taxon>
        <taxon>Marinomonas</taxon>
    </lineage>
</organism>
<dbReference type="InterPro" id="IPR036397">
    <property type="entry name" value="RNaseH_sf"/>
</dbReference>
<feature type="binding site" evidence="15">
    <location>
        <position position="13"/>
    </location>
    <ligand>
        <name>Mg(2+)</name>
        <dbReference type="ChEBI" id="CHEBI:18420"/>
        <label>1</label>
    </ligand>
</feature>
<dbReference type="RefSeq" id="WP_199467899.1">
    <property type="nucleotide sequence ID" value="NZ_JAEMNX010000008.1"/>
</dbReference>
<dbReference type="CDD" id="cd06138">
    <property type="entry name" value="ExoI_N"/>
    <property type="match status" value="1"/>
</dbReference>
<comment type="catalytic activity">
    <reaction evidence="1 13">
        <text>Exonucleolytic cleavage in the 3'- to 5'-direction to yield nucleoside 5'-phosphates.</text>
        <dbReference type="EC" id="3.1.11.1"/>
    </reaction>
</comment>
<keyword evidence="9 15" id="KW-0460">Magnesium</keyword>
<dbReference type="Pfam" id="PF26016">
    <property type="entry name" value="ExoI_C"/>
    <property type="match status" value="1"/>
</dbReference>
<dbReference type="Pfam" id="PF00929">
    <property type="entry name" value="RNase_T"/>
    <property type="match status" value="1"/>
</dbReference>
<dbReference type="SMART" id="SM00479">
    <property type="entry name" value="EXOIII"/>
    <property type="match status" value="1"/>
</dbReference>
<keyword evidence="8 13" id="KW-0269">Exonuclease</keyword>
<dbReference type="PROSITE" id="PS51784">
    <property type="entry name" value="EXOI_SH3"/>
    <property type="match status" value="1"/>
</dbReference>
<reference evidence="18" key="1">
    <citation type="submission" date="2020-12" db="EMBL/GenBank/DDBJ databases">
        <title>Marinomonas arctica sp. nov., a psychrotolerant bacterium isolated from the Arctic.</title>
        <authorList>
            <person name="Zhang Y."/>
        </authorList>
    </citation>
    <scope>NUCLEOTIDE SEQUENCE</scope>
    <source>
        <strain evidence="18">C1424</strain>
    </source>
</reference>
<feature type="domain" description="ExoI SH3-like" evidence="16">
    <location>
        <begin position="200"/>
        <end position="354"/>
    </location>
</feature>
<comment type="caution">
    <text evidence="18">The sequence shown here is derived from an EMBL/GenBank/DDBJ whole genome shotgun (WGS) entry which is preliminary data.</text>
</comment>
<dbReference type="SUPFAM" id="SSF53098">
    <property type="entry name" value="Ribonuclease H-like"/>
    <property type="match status" value="1"/>
</dbReference>
<dbReference type="InterPro" id="IPR013520">
    <property type="entry name" value="Ribonucl_H"/>
</dbReference>
<evidence type="ECO:0000256" key="8">
    <source>
        <dbReference type="ARBA" id="ARBA00022839"/>
    </source>
</evidence>
<dbReference type="PIRSF" id="PIRSF000977">
    <property type="entry name" value="Exodeoxyribonuclease_I"/>
    <property type="match status" value="1"/>
</dbReference>